<keyword evidence="8" id="KW-0378">Hydrolase</keyword>
<dbReference type="InterPro" id="IPR018155">
    <property type="entry name" value="Hyaluronidase"/>
</dbReference>
<organism evidence="9">
    <name type="scientific">Nyssomyia neivai</name>
    <dbReference type="NCBI Taxonomy" id="330878"/>
    <lineage>
        <taxon>Eukaryota</taxon>
        <taxon>Metazoa</taxon>
        <taxon>Ecdysozoa</taxon>
        <taxon>Arthropoda</taxon>
        <taxon>Hexapoda</taxon>
        <taxon>Insecta</taxon>
        <taxon>Pterygota</taxon>
        <taxon>Neoptera</taxon>
        <taxon>Endopterygota</taxon>
        <taxon>Diptera</taxon>
        <taxon>Nematocera</taxon>
        <taxon>Psychodoidea</taxon>
        <taxon>Psychodidae</taxon>
        <taxon>Nyssomyia</taxon>
    </lineage>
</organism>
<dbReference type="GO" id="GO:0006952">
    <property type="term" value="P:defense response"/>
    <property type="evidence" value="ECO:0007669"/>
    <property type="project" value="InterPro"/>
</dbReference>
<evidence type="ECO:0000256" key="8">
    <source>
        <dbReference type="RuleBase" id="RU610713"/>
    </source>
</evidence>
<dbReference type="PANTHER" id="PTHR11769">
    <property type="entry name" value="HYALURONIDASE"/>
    <property type="match status" value="1"/>
</dbReference>
<keyword evidence="3 7" id="KW-1015">Disulfide bond</keyword>
<feature type="active site" description="Proton donor" evidence="6">
    <location>
        <position position="138"/>
    </location>
</feature>
<dbReference type="PIRSF" id="PIRSF038193">
    <property type="entry name" value="Hyaluronidase"/>
    <property type="match status" value="1"/>
</dbReference>
<comment type="similarity">
    <text evidence="1 5 8">Belongs to the glycosyl hydrolase 56 family.</text>
</comment>
<dbReference type="Pfam" id="PF01630">
    <property type="entry name" value="Glyco_hydro_56"/>
    <property type="match status" value="1"/>
</dbReference>
<dbReference type="InterPro" id="IPR013785">
    <property type="entry name" value="Aldolase_TIM"/>
</dbReference>
<dbReference type="EC" id="3.2.1.35" evidence="8"/>
<dbReference type="AlphaFoldDB" id="A0A1L8DQ89"/>
<sequence length="370" mass="43342">MFASNFYAFSPKICTNFLLILTFYLTELPHATAYIRVYWNVPTFMCTKYGINFMDVEREYGVIQNVNDTFRGNEISILYDPGNFPALLENSSSGRLVKRNGGVPQEGNLPEHLKIFTKHVDELIPNKDYEGLAVIDFESWRPVFRQNFGTLQPYRNLSIRIEREKHRHWSHREIVREASKVFESTGRKFMEQTLKMAKEARPRALWGYYAFPYCFNGNSRDPLSCSNEVQQENNRIMWLFENSDVILPSVYLTEAWAPNMRKSIIKGRVGEANRVARATHKRPRPQVLTYIRYAYTDTLNFLSQGDLYDAFSVMDQKKSDGILWGSSFDLNSETKCKNFRKYLEDQLGPMLRLFTRPKYSVQGILQQQWN</sequence>
<keyword evidence="4" id="KW-0325">Glycoprotein</keyword>
<dbReference type="Gene3D" id="3.20.20.70">
    <property type="entry name" value="Aldolase class I"/>
    <property type="match status" value="1"/>
</dbReference>
<protein>
    <recommendedName>
        <fullName evidence="8">Hyaluronidase</fullName>
        <ecNumber evidence="8">3.2.1.35</ecNumber>
    </recommendedName>
</protein>
<dbReference type="PRINTS" id="PR00846">
    <property type="entry name" value="GLHYDRLASE56"/>
</dbReference>
<evidence type="ECO:0000256" key="5">
    <source>
        <dbReference type="PIRNR" id="PIRNR038193"/>
    </source>
</evidence>
<dbReference type="EMBL" id="GFDF01005458">
    <property type="protein sequence ID" value="JAV08626.1"/>
    <property type="molecule type" value="Transcribed_RNA"/>
</dbReference>
<feature type="disulfide bond" evidence="7">
    <location>
        <begin position="214"/>
        <end position="225"/>
    </location>
</feature>
<reference evidence="9" key="1">
    <citation type="submission" date="2016-12" db="EMBL/GenBank/DDBJ databases">
        <title>An insight into the sialome and mialome of the sand fly, Nyssomyia neivai.</title>
        <authorList>
            <person name="Sebastian V."/>
            <person name="Goulart T.M."/>
            <person name="Oliveira W."/>
            <person name="Calvo E."/>
            <person name="Oliveira L.F."/>
            <person name="Pinto M.C."/>
            <person name="Rosselino A.M."/>
            <person name="Ribeiro J.M."/>
        </authorList>
    </citation>
    <scope>NUCLEOTIDE SEQUENCE</scope>
</reference>
<name>A0A1L8DQ89_9DIPT</name>
<dbReference type="InterPro" id="IPR017853">
    <property type="entry name" value="GH"/>
</dbReference>
<comment type="catalytic activity">
    <reaction evidence="8">
        <text>Random hydrolysis of (1-&gt;4)-linkages between N-acetyl-beta-D-glucosamine and D-glucuronate residues in hyaluronate.</text>
        <dbReference type="EC" id="3.2.1.35"/>
    </reaction>
</comment>
<evidence type="ECO:0000256" key="2">
    <source>
        <dbReference type="ARBA" id="ARBA00022729"/>
    </source>
</evidence>
<dbReference type="GO" id="GO:0004415">
    <property type="term" value="F:hyalurononglucosaminidase activity"/>
    <property type="evidence" value="ECO:0007669"/>
    <property type="project" value="UniProtKB-UniRule"/>
</dbReference>
<keyword evidence="2" id="KW-0732">Signal</keyword>
<evidence type="ECO:0000256" key="1">
    <source>
        <dbReference type="ARBA" id="ARBA00008871"/>
    </source>
</evidence>
<evidence type="ECO:0000313" key="9">
    <source>
        <dbReference type="EMBL" id="JAV08626.1"/>
    </source>
</evidence>
<feature type="disulfide bond" evidence="7">
    <location>
        <begin position="46"/>
        <end position="336"/>
    </location>
</feature>
<proteinExistence type="inferred from homology"/>
<evidence type="ECO:0000256" key="4">
    <source>
        <dbReference type="ARBA" id="ARBA00023180"/>
    </source>
</evidence>
<keyword evidence="8" id="KW-0326">Glycosidase</keyword>
<dbReference type="GO" id="GO:0030214">
    <property type="term" value="P:hyaluronan catabolic process"/>
    <property type="evidence" value="ECO:0007669"/>
    <property type="project" value="TreeGrafter"/>
</dbReference>
<dbReference type="SUPFAM" id="SSF51445">
    <property type="entry name" value="(Trans)glycosidases"/>
    <property type="match status" value="1"/>
</dbReference>
<dbReference type="PANTHER" id="PTHR11769:SF35">
    <property type="entry name" value="HYALURONIDASE"/>
    <property type="match status" value="1"/>
</dbReference>
<dbReference type="InterPro" id="IPR001329">
    <property type="entry name" value="Venom_Hyaluronidase"/>
</dbReference>
<evidence type="ECO:0000256" key="6">
    <source>
        <dbReference type="PIRSR" id="PIRSR038193-1"/>
    </source>
</evidence>
<dbReference type="PRINTS" id="PR00847">
    <property type="entry name" value="HYALURONDASE"/>
</dbReference>
<dbReference type="GO" id="GO:0005975">
    <property type="term" value="P:carbohydrate metabolic process"/>
    <property type="evidence" value="ECO:0007669"/>
    <property type="project" value="UniProtKB-UniRule"/>
</dbReference>
<evidence type="ECO:0000256" key="7">
    <source>
        <dbReference type="PIRSR" id="PIRSR038193-3"/>
    </source>
</evidence>
<evidence type="ECO:0000256" key="3">
    <source>
        <dbReference type="ARBA" id="ARBA00023157"/>
    </source>
</evidence>
<accession>A0A1L8DQ89</accession>